<dbReference type="InterPro" id="IPR036086">
    <property type="entry name" value="ParB/Sulfiredoxin_sf"/>
</dbReference>
<sequence>MSLEVHDLEVKKCFTLWDATFDQEKVESIASKDLSVLPPIVAYNDSEGYHVCIDGIHLLQAAKKSEQETIKGIVIPQEIVEWATENSYELESISQAVYNMLGIDVTCEAAYEEEVEKIKKWLNRMSKQVKYFIKNEKTNEVYFNGEFVEMYDGDEFTLFDTDDEAEQFIHSLDISDVDNEELEVYPIDVYENVWIHGQEYTDFDVIPEEDIIISDEFGVITIRKYHDKAHKAEGYQSDWTGNECYCIVTDKTS</sequence>
<keyword evidence="2" id="KW-1185">Reference proteome</keyword>
<reference evidence="1 2" key="1">
    <citation type="submission" date="2024-03" db="EMBL/GenBank/DDBJ databases">
        <title>Bacilli Hybrid Assemblies.</title>
        <authorList>
            <person name="Kovac J."/>
        </authorList>
    </citation>
    <scope>NUCLEOTIDE SEQUENCE [LARGE SCALE GENOMIC DNA]</scope>
    <source>
        <strain evidence="1 2">FSL M8-0022</strain>
    </source>
</reference>
<dbReference type="EMBL" id="JBBYAK010000003">
    <property type="protein sequence ID" value="MEL3959551.1"/>
    <property type="molecule type" value="Genomic_DNA"/>
</dbReference>
<name>A0ABU9K5G9_9BACI</name>
<accession>A0ABU9K5G9</accession>
<dbReference type="RefSeq" id="WP_342021164.1">
    <property type="nucleotide sequence ID" value="NZ_JBBYAK010000003.1"/>
</dbReference>
<evidence type="ECO:0000313" key="2">
    <source>
        <dbReference type="Proteomes" id="UP001459714"/>
    </source>
</evidence>
<organism evidence="1 2">
    <name type="scientific">Caldifermentibacillus hisashii</name>
    <dbReference type="NCBI Taxonomy" id="996558"/>
    <lineage>
        <taxon>Bacteria</taxon>
        <taxon>Bacillati</taxon>
        <taxon>Bacillota</taxon>
        <taxon>Bacilli</taxon>
        <taxon>Bacillales</taxon>
        <taxon>Bacillaceae</taxon>
        <taxon>Caldifermentibacillus</taxon>
    </lineage>
</organism>
<dbReference type="Proteomes" id="UP001459714">
    <property type="component" value="Unassembled WGS sequence"/>
</dbReference>
<evidence type="ECO:0008006" key="3">
    <source>
        <dbReference type="Google" id="ProtNLM"/>
    </source>
</evidence>
<dbReference type="SUPFAM" id="SSF110849">
    <property type="entry name" value="ParB/Sulfiredoxin"/>
    <property type="match status" value="1"/>
</dbReference>
<comment type="caution">
    <text evidence="1">The sequence shown here is derived from an EMBL/GenBank/DDBJ whole genome shotgun (WGS) entry which is preliminary data.</text>
</comment>
<evidence type="ECO:0000313" key="1">
    <source>
        <dbReference type="EMBL" id="MEL3959551.1"/>
    </source>
</evidence>
<gene>
    <name evidence="1" type="ORF">NST17_20575</name>
</gene>
<proteinExistence type="predicted"/>
<protein>
    <recommendedName>
        <fullName evidence="3">ParB/Sulfiredoxin domain-containing protein</fullName>
    </recommendedName>
</protein>